<dbReference type="GeneID" id="108734996"/>
<accession>A0A7F5QZ43</accession>
<feature type="chain" id="PRO_5028850742" evidence="1">
    <location>
        <begin position="23"/>
        <end position="210"/>
    </location>
</feature>
<feature type="signal peptide" evidence="1">
    <location>
        <begin position="1"/>
        <end position="22"/>
    </location>
</feature>
<protein>
    <submittedName>
        <fullName evidence="3">Uncharacterized protein LOC108734996</fullName>
    </submittedName>
</protein>
<reference evidence="3" key="1">
    <citation type="submission" date="2025-08" db="UniProtKB">
        <authorList>
            <consortium name="RefSeq"/>
        </authorList>
    </citation>
    <scope>IDENTIFICATION</scope>
    <source>
        <tissue evidence="3">Entire body</tissue>
    </source>
</reference>
<evidence type="ECO:0000313" key="2">
    <source>
        <dbReference type="Proteomes" id="UP000192223"/>
    </source>
</evidence>
<proteinExistence type="predicted"/>
<keyword evidence="2" id="KW-1185">Reference proteome</keyword>
<dbReference type="AlphaFoldDB" id="A0A7F5QZ43"/>
<dbReference type="KEGG" id="apln:108734996"/>
<evidence type="ECO:0000256" key="1">
    <source>
        <dbReference type="SAM" id="SignalP"/>
    </source>
</evidence>
<name>A0A7F5QZ43_AGRPL</name>
<dbReference type="InParanoid" id="A0A7F5QZ43"/>
<sequence length="210" mass="24184">MESVQFLILVLATVLNIPSSNQITVTFGTNTGPISVPATPVPPIVNRNARKVPAPVYEVAEDVPNPYSYKPIIPRQYRAKLLSFSPNPNLILGTPLDQKYTFNYDKYNLYEKQQALGRQYRGPHVFDKQDYELLRKSIKTAYQKNLPAYNGNNNYADVIHQRKTVPEIGIVYSSGVKYYVPQIVYKREDEEDLNSVYDHDDVKYYTKDRK</sequence>
<keyword evidence="1" id="KW-0732">Signal</keyword>
<dbReference type="RefSeq" id="XP_025830561.1">
    <property type="nucleotide sequence ID" value="XM_025974776.1"/>
</dbReference>
<organism evidence="2 3">
    <name type="scientific">Agrilus planipennis</name>
    <name type="common">Emerald ash borer</name>
    <name type="synonym">Agrilus marcopoli</name>
    <dbReference type="NCBI Taxonomy" id="224129"/>
    <lineage>
        <taxon>Eukaryota</taxon>
        <taxon>Metazoa</taxon>
        <taxon>Ecdysozoa</taxon>
        <taxon>Arthropoda</taxon>
        <taxon>Hexapoda</taxon>
        <taxon>Insecta</taxon>
        <taxon>Pterygota</taxon>
        <taxon>Neoptera</taxon>
        <taxon>Endopterygota</taxon>
        <taxon>Coleoptera</taxon>
        <taxon>Polyphaga</taxon>
        <taxon>Elateriformia</taxon>
        <taxon>Buprestoidea</taxon>
        <taxon>Buprestidae</taxon>
        <taxon>Agrilinae</taxon>
        <taxon>Agrilus</taxon>
    </lineage>
</organism>
<dbReference type="OrthoDB" id="6773471at2759"/>
<gene>
    <name evidence="3" type="primary">LOC108734996</name>
</gene>
<evidence type="ECO:0000313" key="3">
    <source>
        <dbReference type="RefSeq" id="XP_025830561.1"/>
    </source>
</evidence>
<dbReference type="Proteomes" id="UP000192223">
    <property type="component" value="Unplaced"/>
</dbReference>